<keyword evidence="5" id="KW-0349">Heme</keyword>
<reference evidence="21" key="1">
    <citation type="journal article" date="2023" name="Plant J.">
        <title>Genome sequences and population genomics provide insights into the demographic history, inbreeding, and mutation load of two 'living fossil' tree species of Dipteronia.</title>
        <authorList>
            <person name="Feng Y."/>
            <person name="Comes H.P."/>
            <person name="Chen J."/>
            <person name="Zhu S."/>
            <person name="Lu R."/>
            <person name="Zhang X."/>
            <person name="Li P."/>
            <person name="Qiu J."/>
            <person name="Olsen K.M."/>
            <person name="Qiu Y."/>
        </authorList>
    </citation>
    <scope>NUCLEOTIDE SEQUENCE</scope>
    <source>
        <strain evidence="21">KIB01</strain>
    </source>
</reference>
<evidence type="ECO:0000256" key="12">
    <source>
        <dbReference type="ARBA" id="ARBA00023136"/>
    </source>
</evidence>
<dbReference type="InterPro" id="IPR017972">
    <property type="entry name" value="Cyt_P450_CS"/>
</dbReference>
<evidence type="ECO:0000256" key="10">
    <source>
        <dbReference type="ARBA" id="ARBA00023004"/>
    </source>
</evidence>
<comment type="catalytic activity">
    <reaction evidence="15">
        <text>3-dehydro-6-deoxoteasterone + 2 reduced [NADPH--hemoprotein reductase] + 2 O2 = 3-dehydroteasterone + 2 oxidized [NADPH--hemoprotein reductase] + 3 H2O + 2 H(+)</text>
        <dbReference type="Rhea" id="RHEA:70039"/>
        <dbReference type="Rhea" id="RHEA-COMP:11964"/>
        <dbReference type="Rhea" id="RHEA-COMP:11965"/>
        <dbReference type="ChEBI" id="CHEBI:15377"/>
        <dbReference type="ChEBI" id="CHEBI:15378"/>
        <dbReference type="ChEBI" id="CHEBI:15379"/>
        <dbReference type="ChEBI" id="CHEBI:20000"/>
        <dbReference type="ChEBI" id="CHEBI:20710"/>
        <dbReference type="ChEBI" id="CHEBI:57618"/>
        <dbReference type="ChEBI" id="CHEBI:58210"/>
        <dbReference type="EC" id="1.14.14.179"/>
    </reaction>
    <physiologicalReaction direction="left-to-right" evidence="15">
        <dbReference type="Rhea" id="RHEA:70040"/>
    </physiologicalReaction>
</comment>
<organism evidence="21 22">
    <name type="scientific">Dipteronia dyeriana</name>
    <dbReference type="NCBI Taxonomy" id="168575"/>
    <lineage>
        <taxon>Eukaryota</taxon>
        <taxon>Viridiplantae</taxon>
        <taxon>Streptophyta</taxon>
        <taxon>Embryophyta</taxon>
        <taxon>Tracheophyta</taxon>
        <taxon>Spermatophyta</taxon>
        <taxon>Magnoliopsida</taxon>
        <taxon>eudicotyledons</taxon>
        <taxon>Gunneridae</taxon>
        <taxon>Pentapetalae</taxon>
        <taxon>rosids</taxon>
        <taxon>malvids</taxon>
        <taxon>Sapindales</taxon>
        <taxon>Sapindaceae</taxon>
        <taxon>Hippocastanoideae</taxon>
        <taxon>Acereae</taxon>
        <taxon>Dipteronia</taxon>
    </lineage>
</organism>
<sequence>MAVLLLAVCGLVMVLCLCFALLQWNEIRYSSKRLPPGTMGWPFFGETTEFLKHGPNFMKNQRARYGSLFKSHILGCPTVVSMDPEINRYILMNEGKGLVPGYPQSMLEILGKNNIAAVHGATHKYIRGSMLSLIGPASIRLHLLSKIDMLLRSYLDNWDGKTIDIQERTNEMALLISFTLIVEIESSQIYETFKTEFDKLVVGTLSLPYNIPGSNYHQGLQGRKRVTKLLRQIMEERRASSVTHNDMLDELLRNEDSNYKLSDVEIIDQVITILYSGYETVSTTTMMAIKYLHDHPRALQELRDEHFAMRQRKKPNEPIDWNDYKSMNFTRAVIYETSRLATIVNGVLRKTTKDIELNGFIIPERWRIYVYTREINYDPFLYSEPFTFNPWRWLDNKSLESHNYCFIFGGGTRLCPGKELGIVKITMFLHYFVTRYRVCVSKVSRATMAVLLLTVCGMVIVLCLCFALSKWNEIRYASKGLPPGTMGWPFFGETTEFLKHGPNFMKNQRARYGSLFKSHVLGCPTVVSMDPELNRYILMNEGKGLVPGYPQSMQEIVGKNNIAAVHGATHKYIRGSMLSLIGPASIKLHLMSKMDMLVRSYLDNWDGKTIDIQERTNEMALLLSFKQIVETESNQIYETFKTEFDKLVIGTLSLPINIPGSNYHHGLQGRKRVIKILRRIMEERRASSVTHNAMLDELIGNEDSDYKLSDVEIIDQVITILYSGYETVSKTTMMAIKYLHDHPRDLEQLRNEHFAIRQRKKPDEPIDWNDYKSMNFTRAVIYETSRLATIVNGVLRKTTKDIELNGFIIPKGWRIYVYTREINYDPFLYPEPFTFNPWRWLDNKSLESHNYCFIFGGGTRLCPGKELGIVKITMFLHYFVTRYRWEEVGGDKLVQFPRVEAPNGLHIRVSKY</sequence>
<dbReference type="Proteomes" id="UP001280121">
    <property type="component" value="Unassembled WGS sequence"/>
</dbReference>
<evidence type="ECO:0000256" key="1">
    <source>
        <dbReference type="ARBA" id="ARBA00001971"/>
    </source>
</evidence>
<evidence type="ECO:0000256" key="19">
    <source>
        <dbReference type="ARBA" id="ARBA00084112"/>
    </source>
</evidence>
<dbReference type="GO" id="GO:0010268">
    <property type="term" value="P:brassinosteroid homeostasis"/>
    <property type="evidence" value="ECO:0007669"/>
    <property type="project" value="TreeGrafter"/>
</dbReference>
<evidence type="ECO:0000256" key="18">
    <source>
        <dbReference type="ARBA" id="ARBA00076193"/>
    </source>
</evidence>
<evidence type="ECO:0000256" key="6">
    <source>
        <dbReference type="ARBA" id="ARBA00022692"/>
    </source>
</evidence>
<keyword evidence="11" id="KW-0503">Monooxygenase</keyword>
<feature type="transmembrane region" description="Helical" evidence="20">
    <location>
        <begin position="446"/>
        <end position="469"/>
    </location>
</feature>
<comment type="catalytic activity">
    <reaction evidence="14">
        <text>6-deoxocastasterone + 2 reduced [NADPH--hemoprotein reductase] + 2 O2 = castasterone + 2 oxidized [NADPH--hemoprotein reductase] + 3 H2O + 2 H(+)</text>
        <dbReference type="Rhea" id="RHEA:70031"/>
        <dbReference type="Rhea" id="RHEA-COMP:11964"/>
        <dbReference type="Rhea" id="RHEA-COMP:11965"/>
        <dbReference type="ChEBI" id="CHEBI:15377"/>
        <dbReference type="ChEBI" id="CHEBI:15378"/>
        <dbReference type="ChEBI" id="CHEBI:15379"/>
        <dbReference type="ChEBI" id="CHEBI:20712"/>
        <dbReference type="ChEBI" id="CHEBI:23051"/>
        <dbReference type="ChEBI" id="CHEBI:57618"/>
        <dbReference type="ChEBI" id="CHEBI:58210"/>
        <dbReference type="EC" id="1.14.14.179"/>
    </reaction>
    <physiologicalReaction direction="left-to-right" evidence="14">
        <dbReference type="Rhea" id="RHEA:70032"/>
    </physiologicalReaction>
</comment>
<comment type="cofactor">
    <cofactor evidence="1">
        <name>heme</name>
        <dbReference type="ChEBI" id="CHEBI:30413"/>
    </cofactor>
</comment>
<dbReference type="PRINTS" id="PR00463">
    <property type="entry name" value="EP450I"/>
</dbReference>
<dbReference type="PANTHER" id="PTHR24286:SF105">
    <property type="entry name" value="CYTOCHROME P450 85A-LIKE"/>
    <property type="match status" value="1"/>
</dbReference>
<dbReference type="FunFam" id="1.10.630.10:FF:000045">
    <property type="entry name" value="Cytochrome P450 85A1"/>
    <property type="match status" value="2"/>
</dbReference>
<name>A0AAD9TI38_9ROSI</name>
<keyword evidence="22" id="KW-1185">Reference proteome</keyword>
<keyword evidence="19" id="KW-1069">Brassinosteroid biosynthesis</keyword>
<evidence type="ECO:0000256" key="17">
    <source>
        <dbReference type="ARBA" id="ARBA00066682"/>
    </source>
</evidence>
<dbReference type="AlphaFoldDB" id="A0AAD9TI38"/>
<evidence type="ECO:0000256" key="9">
    <source>
        <dbReference type="ARBA" id="ARBA00023002"/>
    </source>
</evidence>
<evidence type="ECO:0000256" key="14">
    <source>
        <dbReference type="ARBA" id="ARBA00051579"/>
    </source>
</evidence>
<evidence type="ECO:0000256" key="5">
    <source>
        <dbReference type="ARBA" id="ARBA00022617"/>
    </source>
</evidence>
<evidence type="ECO:0000256" key="16">
    <source>
        <dbReference type="ARBA" id="ARBA00052186"/>
    </source>
</evidence>
<evidence type="ECO:0000256" key="3">
    <source>
        <dbReference type="ARBA" id="ARBA00004721"/>
    </source>
</evidence>
<dbReference type="SUPFAM" id="SSF48264">
    <property type="entry name" value="Cytochrome P450"/>
    <property type="match status" value="2"/>
</dbReference>
<keyword evidence="19" id="KW-0443">Lipid metabolism</keyword>
<dbReference type="PROSITE" id="PS00086">
    <property type="entry name" value="CYTOCHROME_P450"/>
    <property type="match status" value="2"/>
</dbReference>
<dbReference type="InterPro" id="IPR036396">
    <property type="entry name" value="Cyt_P450_sf"/>
</dbReference>
<dbReference type="GO" id="GO:0004497">
    <property type="term" value="F:monooxygenase activity"/>
    <property type="evidence" value="ECO:0007669"/>
    <property type="project" value="UniProtKB-KW"/>
</dbReference>
<comment type="subcellular location">
    <subcellularLocation>
        <location evidence="2">Membrane</location>
        <topology evidence="2">Single-pass membrane protein</topology>
    </subcellularLocation>
</comment>
<protein>
    <recommendedName>
        <fullName evidence="17">brassinosteroid 6-oxygenase</fullName>
        <ecNumber evidence="17">1.14.14.179</ecNumber>
    </recommendedName>
    <alternativeName>
        <fullName evidence="18">Castasterone synthase</fullName>
    </alternativeName>
</protein>
<dbReference type="Gene3D" id="1.10.630.10">
    <property type="entry name" value="Cytochrome P450"/>
    <property type="match status" value="2"/>
</dbReference>
<dbReference type="GO" id="GO:0009416">
    <property type="term" value="P:response to light stimulus"/>
    <property type="evidence" value="ECO:0007669"/>
    <property type="project" value="UniProtKB-ARBA"/>
</dbReference>
<evidence type="ECO:0000256" key="13">
    <source>
        <dbReference type="ARBA" id="ARBA00050693"/>
    </source>
</evidence>
<evidence type="ECO:0000313" key="21">
    <source>
        <dbReference type="EMBL" id="KAK2636023.1"/>
    </source>
</evidence>
<dbReference type="InterPro" id="IPR001128">
    <property type="entry name" value="Cyt_P450"/>
</dbReference>
<evidence type="ECO:0000256" key="4">
    <source>
        <dbReference type="ARBA" id="ARBA00010617"/>
    </source>
</evidence>
<dbReference type="CDD" id="cd11043">
    <property type="entry name" value="CYP90-like"/>
    <property type="match status" value="2"/>
</dbReference>
<dbReference type="GO" id="GO:0016705">
    <property type="term" value="F:oxidoreductase activity, acting on paired donors, with incorporation or reduction of molecular oxygen"/>
    <property type="evidence" value="ECO:0007669"/>
    <property type="project" value="InterPro"/>
</dbReference>
<dbReference type="EC" id="1.14.14.179" evidence="17"/>
<dbReference type="GO" id="GO:0005506">
    <property type="term" value="F:iron ion binding"/>
    <property type="evidence" value="ECO:0007669"/>
    <property type="project" value="InterPro"/>
</dbReference>
<dbReference type="GO" id="GO:0020037">
    <property type="term" value="F:heme binding"/>
    <property type="evidence" value="ECO:0007669"/>
    <property type="project" value="InterPro"/>
</dbReference>
<evidence type="ECO:0000256" key="8">
    <source>
        <dbReference type="ARBA" id="ARBA00022989"/>
    </source>
</evidence>
<comment type="similarity">
    <text evidence="4">Belongs to the cytochrome P450 family.</text>
</comment>
<dbReference type="InterPro" id="IPR002401">
    <property type="entry name" value="Cyt_P450_E_grp-I"/>
</dbReference>
<dbReference type="Pfam" id="PF00067">
    <property type="entry name" value="p450"/>
    <property type="match status" value="2"/>
</dbReference>
<keyword evidence="10" id="KW-0408">Iron</keyword>
<accession>A0AAD9TI38</accession>
<comment type="pathway">
    <text evidence="3">Secondary metabolite biosynthesis; terpenoid biosynthesis.</text>
</comment>
<evidence type="ECO:0000256" key="20">
    <source>
        <dbReference type="SAM" id="Phobius"/>
    </source>
</evidence>
<gene>
    <name evidence="21" type="ORF">Ddye_030815</name>
</gene>
<dbReference type="GO" id="GO:0016132">
    <property type="term" value="P:brassinosteroid biosynthetic process"/>
    <property type="evidence" value="ECO:0007669"/>
    <property type="project" value="UniProtKB-KW"/>
</dbReference>
<dbReference type="PANTHER" id="PTHR24286">
    <property type="entry name" value="CYTOCHROME P450 26"/>
    <property type="match status" value="1"/>
</dbReference>
<comment type="caution">
    <text evidence="21">The sequence shown here is derived from an EMBL/GenBank/DDBJ whole genome shotgun (WGS) entry which is preliminary data.</text>
</comment>
<proteinExistence type="inferred from homology"/>
<keyword evidence="8 20" id="KW-1133">Transmembrane helix</keyword>
<comment type="catalytic activity">
    <reaction evidence="16">
        <text>6-deoxoteasterone + 2 reduced [NADPH--hemoprotein reductase] + 2 O2 = teasterone + 2 oxidized [NADPH--hemoprotein reductase] + 3 H2O + 2 H(+)</text>
        <dbReference type="Rhea" id="RHEA:70043"/>
        <dbReference type="Rhea" id="RHEA-COMP:11964"/>
        <dbReference type="Rhea" id="RHEA-COMP:11965"/>
        <dbReference type="ChEBI" id="CHEBI:15377"/>
        <dbReference type="ChEBI" id="CHEBI:15378"/>
        <dbReference type="ChEBI" id="CHEBI:15379"/>
        <dbReference type="ChEBI" id="CHEBI:20716"/>
        <dbReference type="ChEBI" id="CHEBI:26863"/>
        <dbReference type="ChEBI" id="CHEBI:57618"/>
        <dbReference type="ChEBI" id="CHEBI:58210"/>
        <dbReference type="EC" id="1.14.14.179"/>
    </reaction>
    <physiologicalReaction direction="left-to-right" evidence="16">
        <dbReference type="Rhea" id="RHEA:70044"/>
    </physiologicalReaction>
</comment>
<keyword evidence="12 20" id="KW-0472">Membrane</keyword>
<dbReference type="GO" id="GO:0016125">
    <property type="term" value="P:sterol metabolic process"/>
    <property type="evidence" value="ECO:0007669"/>
    <property type="project" value="TreeGrafter"/>
</dbReference>
<keyword evidence="19" id="KW-0752">Steroid biosynthesis</keyword>
<evidence type="ECO:0000256" key="2">
    <source>
        <dbReference type="ARBA" id="ARBA00004167"/>
    </source>
</evidence>
<evidence type="ECO:0000256" key="15">
    <source>
        <dbReference type="ARBA" id="ARBA00051768"/>
    </source>
</evidence>
<dbReference type="GO" id="GO:0016020">
    <property type="term" value="C:membrane"/>
    <property type="evidence" value="ECO:0007669"/>
    <property type="project" value="UniProtKB-SubCell"/>
</dbReference>
<evidence type="ECO:0000256" key="11">
    <source>
        <dbReference type="ARBA" id="ARBA00023033"/>
    </source>
</evidence>
<dbReference type="EMBL" id="JANJYI010000009">
    <property type="protein sequence ID" value="KAK2636023.1"/>
    <property type="molecule type" value="Genomic_DNA"/>
</dbReference>
<evidence type="ECO:0000256" key="7">
    <source>
        <dbReference type="ARBA" id="ARBA00022723"/>
    </source>
</evidence>
<keyword evidence="19" id="KW-0444">Lipid biosynthesis</keyword>
<keyword evidence="9" id="KW-0560">Oxidoreductase</keyword>
<keyword evidence="6 20" id="KW-0812">Transmembrane</keyword>
<keyword evidence="7" id="KW-0479">Metal-binding</keyword>
<comment type="catalytic activity">
    <reaction evidence="13">
        <text>6-deoxotyphasterol + 2 reduced [NADPH--hemoprotein reductase] + 2 O2 = typhasterol + 2 oxidized [NADPH--hemoprotein reductase] + 3 H2O + 2 H(+)</text>
        <dbReference type="Rhea" id="RHEA:70035"/>
        <dbReference type="Rhea" id="RHEA-COMP:11964"/>
        <dbReference type="Rhea" id="RHEA-COMP:11965"/>
        <dbReference type="ChEBI" id="CHEBI:15377"/>
        <dbReference type="ChEBI" id="CHEBI:15378"/>
        <dbReference type="ChEBI" id="CHEBI:15379"/>
        <dbReference type="ChEBI" id="CHEBI:20717"/>
        <dbReference type="ChEBI" id="CHEBI:27173"/>
        <dbReference type="ChEBI" id="CHEBI:57618"/>
        <dbReference type="ChEBI" id="CHEBI:58210"/>
        <dbReference type="EC" id="1.14.14.179"/>
    </reaction>
    <physiologicalReaction direction="left-to-right" evidence="13">
        <dbReference type="Rhea" id="RHEA:70036"/>
    </physiologicalReaction>
</comment>
<evidence type="ECO:0000313" key="22">
    <source>
        <dbReference type="Proteomes" id="UP001280121"/>
    </source>
</evidence>